<feature type="domain" description="DUF3492" evidence="2">
    <location>
        <begin position="10"/>
        <end position="288"/>
    </location>
</feature>
<dbReference type="PANTHER" id="PTHR12526">
    <property type="entry name" value="GLYCOSYLTRANSFERASE"/>
    <property type="match status" value="1"/>
</dbReference>
<dbReference type="CDD" id="cd03813">
    <property type="entry name" value="GT4-like"/>
    <property type="match status" value="1"/>
</dbReference>
<dbReference type="Gene3D" id="3.40.50.2000">
    <property type="entry name" value="Glycogen Phosphorylase B"/>
    <property type="match status" value="2"/>
</dbReference>
<dbReference type="NCBIfam" id="NF038011">
    <property type="entry name" value="PelF"/>
    <property type="match status" value="1"/>
</dbReference>
<reference evidence="4" key="1">
    <citation type="journal article" date="2019" name="Int. J. Syst. Evol. Microbiol.">
        <title>The Global Catalogue of Microorganisms (GCM) 10K type strain sequencing project: providing services to taxonomists for standard genome sequencing and annotation.</title>
        <authorList>
            <consortium name="The Broad Institute Genomics Platform"/>
            <consortium name="The Broad Institute Genome Sequencing Center for Infectious Disease"/>
            <person name="Wu L."/>
            <person name="Ma J."/>
        </authorList>
    </citation>
    <scope>NUCLEOTIDE SEQUENCE [LARGE SCALE GENOMIC DNA]</scope>
    <source>
        <strain evidence="4">NBRC 110044</strain>
    </source>
</reference>
<proteinExistence type="predicted"/>
<dbReference type="SUPFAM" id="SSF53756">
    <property type="entry name" value="UDP-Glycosyltransferase/glycogen phosphorylase"/>
    <property type="match status" value="1"/>
</dbReference>
<dbReference type="PANTHER" id="PTHR12526:SF608">
    <property type="entry name" value="PELF"/>
    <property type="match status" value="1"/>
</dbReference>
<evidence type="ECO:0000259" key="1">
    <source>
        <dbReference type="Pfam" id="PF00534"/>
    </source>
</evidence>
<feature type="domain" description="Glycosyl transferase family 1" evidence="1">
    <location>
        <begin position="312"/>
        <end position="467"/>
    </location>
</feature>
<dbReference type="InterPro" id="IPR047691">
    <property type="entry name" value="PelF-like"/>
</dbReference>
<protein>
    <submittedName>
        <fullName evidence="3">Pellicle/biofilm biosynthesis glycosyltransferase PelF</fullName>
    </submittedName>
</protein>
<organism evidence="3 4">
    <name type="scientific">Chitinimonas prasina</name>
    <dbReference type="NCBI Taxonomy" id="1434937"/>
    <lineage>
        <taxon>Bacteria</taxon>
        <taxon>Pseudomonadati</taxon>
        <taxon>Pseudomonadota</taxon>
        <taxon>Betaproteobacteria</taxon>
        <taxon>Neisseriales</taxon>
        <taxon>Chitinibacteraceae</taxon>
        <taxon>Chitinimonas</taxon>
    </lineage>
</organism>
<dbReference type="Pfam" id="PF00534">
    <property type="entry name" value="Glycos_transf_1"/>
    <property type="match status" value="1"/>
</dbReference>
<evidence type="ECO:0000259" key="2">
    <source>
        <dbReference type="Pfam" id="PF11997"/>
    </source>
</evidence>
<dbReference type="EMBL" id="BSOG01000002">
    <property type="protein sequence ID" value="GLR13778.1"/>
    <property type="molecule type" value="Genomic_DNA"/>
</dbReference>
<evidence type="ECO:0000313" key="4">
    <source>
        <dbReference type="Proteomes" id="UP001156706"/>
    </source>
</evidence>
<dbReference type="RefSeq" id="WP_284196864.1">
    <property type="nucleotide sequence ID" value="NZ_BSOG01000002.1"/>
</dbReference>
<dbReference type="Proteomes" id="UP001156706">
    <property type="component" value="Unassembled WGS sequence"/>
</dbReference>
<dbReference type="Pfam" id="PF11997">
    <property type="entry name" value="DUF3492"/>
    <property type="match status" value="1"/>
</dbReference>
<gene>
    <name evidence="3" type="primary">pelF</name>
    <name evidence="3" type="ORF">GCM10007907_25680</name>
</gene>
<evidence type="ECO:0000313" key="3">
    <source>
        <dbReference type="EMBL" id="GLR13778.1"/>
    </source>
</evidence>
<sequence>MAIIRKADSADIALLLEGTYPYISGGVSSWVHQMVTAFPEYRYAIVFIGSNPDEYGQPRYQMPDNVVHLETHFLHEKHGESETKPRKGDPQTMQTVRELHDWFRSGSTEGGDAVFKALASMLLDSKDVGEAEFLYAKTSWEYICQQYRERCTDPSFVDYFWTVRSMHEPLWTLARVTQNLIPVRLFHTVSTGYAGYLGALLKNKRLKPLLTSEHGIYTKERKIDLFQSNWVRDNRDAFQKHASELSYFRSLWIRFFQGLGLACYDASDKIVALYENNRLRQVEDGAPAERTLNIPNGIKLTRFAPIRPNRDDSPKSPPILCLLGRVVPIKDIKTFIRGMRTVANELPNAEGWIVGPDNEDPAYAQECRDLVESLGLSNNVKFLGFQKPEDIFPKVKLLILSSISEALPLSLLEGYAAGIPAVTTDVGSCSQLIYGLTDEDKALGPSGEVVPIANPEALGRACLRLLSHFDVWQACQAAAVARVERFYTDDLMFGRYRTLYQELLGETATPDTTETESVA</sequence>
<dbReference type="InterPro" id="IPR022622">
    <property type="entry name" value="DUF3492"/>
</dbReference>
<name>A0ABQ5YJD9_9NEIS</name>
<comment type="caution">
    <text evidence="3">The sequence shown here is derived from an EMBL/GenBank/DDBJ whole genome shotgun (WGS) entry which is preliminary data.</text>
</comment>
<keyword evidence="4" id="KW-1185">Reference proteome</keyword>
<dbReference type="InterPro" id="IPR001296">
    <property type="entry name" value="Glyco_trans_1"/>
</dbReference>
<accession>A0ABQ5YJD9</accession>